<feature type="compositionally biased region" description="Low complexity" evidence="1">
    <location>
        <begin position="236"/>
        <end position="248"/>
    </location>
</feature>
<organism evidence="2 3">
    <name type="scientific">Suillus luteus UH-Slu-Lm8-n1</name>
    <dbReference type="NCBI Taxonomy" id="930992"/>
    <lineage>
        <taxon>Eukaryota</taxon>
        <taxon>Fungi</taxon>
        <taxon>Dikarya</taxon>
        <taxon>Basidiomycota</taxon>
        <taxon>Agaricomycotina</taxon>
        <taxon>Agaricomycetes</taxon>
        <taxon>Agaricomycetidae</taxon>
        <taxon>Boletales</taxon>
        <taxon>Suillineae</taxon>
        <taxon>Suillaceae</taxon>
        <taxon>Suillus</taxon>
    </lineage>
</organism>
<name>A0A0D0AGU8_9AGAM</name>
<dbReference type="HOGENOM" id="CLU_953681_0_0_1"/>
<dbReference type="Proteomes" id="UP000054485">
    <property type="component" value="Unassembled WGS sequence"/>
</dbReference>
<feature type="compositionally biased region" description="Polar residues" evidence="1">
    <location>
        <begin position="192"/>
        <end position="208"/>
    </location>
</feature>
<dbReference type="AlphaFoldDB" id="A0A0D0AGU8"/>
<reference evidence="2 3" key="1">
    <citation type="submission" date="2014-04" db="EMBL/GenBank/DDBJ databases">
        <authorList>
            <consortium name="DOE Joint Genome Institute"/>
            <person name="Kuo A."/>
            <person name="Ruytinx J."/>
            <person name="Rineau F."/>
            <person name="Colpaert J."/>
            <person name="Kohler A."/>
            <person name="Nagy L.G."/>
            <person name="Floudas D."/>
            <person name="Copeland A."/>
            <person name="Barry K.W."/>
            <person name="Cichocki N."/>
            <person name="Veneault-Fourrey C."/>
            <person name="LaButti K."/>
            <person name="Lindquist E.A."/>
            <person name="Lipzen A."/>
            <person name="Lundell T."/>
            <person name="Morin E."/>
            <person name="Murat C."/>
            <person name="Sun H."/>
            <person name="Tunlid A."/>
            <person name="Henrissat B."/>
            <person name="Grigoriev I.V."/>
            <person name="Hibbett D.S."/>
            <person name="Martin F."/>
            <person name="Nordberg H.P."/>
            <person name="Cantor M.N."/>
            <person name="Hua S.X."/>
        </authorList>
    </citation>
    <scope>NUCLEOTIDE SEQUENCE [LARGE SCALE GENOMIC DNA]</scope>
    <source>
        <strain evidence="2 3">UH-Slu-Lm8-n1</strain>
    </source>
</reference>
<dbReference type="EMBL" id="KN835455">
    <property type="protein sequence ID" value="KIK37374.1"/>
    <property type="molecule type" value="Genomic_DNA"/>
</dbReference>
<evidence type="ECO:0000313" key="2">
    <source>
        <dbReference type="EMBL" id="KIK37374.1"/>
    </source>
</evidence>
<accession>A0A0D0AGU8</accession>
<feature type="compositionally biased region" description="Polar residues" evidence="1">
    <location>
        <begin position="157"/>
        <end position="179"/>
    </location>
</feature>
<sequence length="292" mass="32689">MSTWIQLISSNSTDRPVGGDETIRVWRERWGDVLGVLGLLADVNPPKKMERLRPVIQQYQIPQHVQHRTSPPQQGTKSANLAAALGSLDQQVSPTRPRQHQHQHQGSYDARYAPKESYESRSRRDETKYAREKEYDARHSSGSGSYDALYRLHDPRNSQNSYDPRHSPSSYEPRGSQNSYDHRTSQSSSSSFNAASRTPHSNPNSYDNTGRRRSGSTNNIPTGPILRKPSDESLRSGKSGKSYKNNSGPAGRGMEDVPPMPSAPQPQSQSHSGVSPPRLVRNLVWQAPAEYY</sequence>
<reference evidence="3" key="2">
    <citation type="submission" date="2015-01" db="EMBL/GenBank/DDBJ databases">
        <title>Evolutionary Origins and Diversification of the Mycorrhizal Mutualists.</title>
        <authorList>
            <consortium name="DOE Joint Genome Institute"/>
            <consortium name="Mycorrhizal Genomics Consortium"/>
            <person name="Kohler A."/>
            <person name="Kuo A."/>
            <person name="Nagy L.G."/>
            <person name="Floudas D."/>
            <person name="Copeland A."/>
            <person name="Barry K.W."/>
            <person name="Cichocki N."/>
            <person name="Veneault-Fourrey C."/>
            <person name="LaButti K."/>
            <person name="Lindquist E.A."/>
            <person name="Lipzen A."/>
            <person name="Lundell T."/>
            <person name="Morin E."/>
            <person name="Murat C."/>
            <person name="Riley R."/>
            <person name="Ohm R."/>
            <person name="Sun H."/>
            <person name="Tunlid A."/>
            <person name="Henrissat B."/>
            <person name="Grigoriev I.V."/>
            <person name="Hibbett D.S."/>
            <person name="Martin F."/>
        </authorList>
    </citation>
    <scope>NUCLEOTIDE SEQUENCE [LARGE SCALE GENOMIC DNA]</scope>
    <source>
        <strain evidence="3">UH-Slu-Lm8-n1</strain>
    </source>
</reference>
<feature type="compositionally biased region" description="Basic and acidic residues" evidence="1">
    <location>
        <begin position="112"/>
        <end position="139"/>
    </location>
</feature>
<dbReference type="InParanoid" id="A0A0D0AGU8"/>
<evidence type="ECO:0000256" key="1">
    <source>
        <dbReference type="SAM" id="MobiDB-lite"/>
    </source>
</evidence>
<feature type="region of interest" description="Disordered" evidence="1">
    <location>
        <begin position="91"/>
        <end position="279"/>
    </location>
</feature>
<dbReference type="OrthoDB" id="10256089at2759"/>
<evidence type="ECO:0000313" key="3">
    <source>
        <dbReference type="Proteomes" id="UP000054485"/>
    </source>
</evidence>
<protein>
    <submittedName>
        <fullName evidence="2">Uncharacterized protein</fullName>
    </submittedName>
</protein>
<proteinExistence type="predicted"/>
<keyword evidence="3" id="KW-1185">Reference proteome</keyword>
<dbReference type="STRING" id="930992.A0A0D0AGU8"/>
<gene>
    <name evidence="2" type="ORF">CY34DRAFT_15742</name>
</gene>